<dbReference type="InterPro" id="IPR036565">
    <property type="entry name" value="Mur-like_cat_sf"/>
</dbReference>
<keyword evidence="4" id="KW-0067">ATP-binding</keyword>
<dbReference type="Proteomes" id="UP000003688">
    <property type="component" value="Unassembled WGS sequence"/>
</dbReference>
<feature type="domain" description="Mur ligase central" evidence="11">
    <location>
        <begin position="89"/>
        <end position="270"/>
    </location>
</feature>
<dbReference type="GO" id="GO:0051301">
    <property type="term" value="P:cell division"/>
    <property type="evidence" value="ECO:0007669"/>
    <property type="project" value="UniProtKB-KW"/>
</dbReference>
<protein>
    <submittedName>
        <fullName evidence="12">UDP-N-acetylmuramate</fullName>
    </submittedName>
</protein>
<keyword evidence="8" id="KW-0961">Cell wall biogenesis/degradation</keyword>
<dbReference type="Gene3D" id="3.40.50.720">
    <property type="entry name" value="NAD(P)-binding Rossmann-like Domain"/>
    <property type="match status" value="1"/>
</dbReference>
<keyword evidence="13" id="KW-1185">Reference proteome</keyword>
<dbReference type="NCBIfam" id="TIGR01081">
    <property type="entry name" value="mpl"/>
    <property type="match status" value="1"/>
</dbReference>
<comment type="caution">
    <text evidence="12">The sequence shown here is derived from an EMBL/GenBank/DDBJ whole genome shotgun (WGS) entry which is preliminary data.</text>
</comment>
<evidence type="ECO:0000256" key="5">
    <source>
        <dbReference type="ARBA" id="ARBA00022960"/>
    </source>
</evidence>
<evidence type="ECO:0000259" key="10">
    <source>
        <dbReference type="Pfam" id="PF02875"/>
    </source>
</evidence>
<dbReference type="Gene3D" id="3.90.190.20">
    <property type="entry name" value="Mur ligase, C-terminal domain"/>
    <property type="match status" value="1"/>
</dbReference>
<dbReference type="Pfam" id="PF08245">
    <property type="entry name" value="Mur_ligase_M"/>
    <property type="match status" value="1"/>
</dbReference>
<keyword evidence="2" id="KW-0132">Cell division</keyword>
<feature type="domain" description="Mur ligase C-terminal" evidence="10">
    <location>
        <begin position="292"/>
        <end position="424"/>
    </location>
</feature>
<dbReference type="STRING" id="320771.Cflav_PD1645"/>
<evidence type="ECO:0000259" key="9">
    <source>
        <dbReference type="Pfam" id="PF01225"/>
    </source>
</evidence>
<dbReference type="InterPro" id="IPR000713">
    <property type="entry name" value="Mur_ligase_N"/>
</dbReference>
<dbReference type="AlphaFoldDB" id="B9XM25"/>
<evidence type="ECO:0000259" key="11">
    <source>
        <dbReference type="Pfam" id="PF08245"/>
    </source>
</evidence>
<evidence type="ECO:0000256" key="3">
    <source>
        <dbReference type="ARBA" id="ARBA00022741"/>
    </source>
</evidence>
<evidence type="ECO:0000313" key="13">
    <source>
        <dbReference type="Proteomes" id="UP000003688"/>
    </source>
</evidence>
<dbReference type="InterPro" id="IPR005757">
    <property type="entry name" value="Mpl"/>
</dbReference>
<dbReference type="InterPro" id="IPR036615">
    <property type="entry name" value="Mur_ligase_C_dom_sf"/>
</dbReference>
<accession>B9XM25</accession>
<evidence type="ECO:0000256" key="1">
    <source>
        <dbReference type="ARBA" id="ARBA00022598"/>
    </source>
</evidence>
<keyword evidence="3" id="KW-0547">Nucleotide-binding</keyword>
<name>B9XM25_PEDPL</name>
<organism evidence="12 13">
    <name type="scientific">Pedosphaera parvula (strain Ellin514)</name>
    <dbReference type="NCBI Taxonomy" id="320771"/>
    <lineage>
        <taxon>Bacteria</taxon>
        <taxon>Pseudomonadati</taxon>
        <taxon>Verrucomicrobiota</taxon>
        <taxon>Pedosphaerae</taxon>
        <taxon>Pedosphaerales</taxon>
        <taxon>Pedosphaeraceae</taxon>
        <taxon>Pedosphaera</taxon>
    </lineage>
</organism>
<dbReference type="PANTHER" id="PTHR43445:SF5">
    <property type="entry name" value="UDP-N-ACETYLMURAMATE--L-ALANYL-GAMMA-D-GLUTAMYL-MESO-2,6-DIAMINOHEPTANDIOATE LIGASE"/>
    <property type="match status" value="1"/>
</dbReference>
<evidence type="ECO:0000256" key="4">
    <source>
        <dbReference type="ARBA" id="ARBA00022840"/>
    </source>
</evidence>
<evidence type="ECO:0000256" key="7">
    <source>
        <dbReference type="ARBA" id="ARBA00023306"/>
    </source>
</evidence>
<feature type="domain" description="Mur ligase N-terminal catalytic" evidence="9">
    <location>
        <begin position="2"/>
        <end position="80"/>
    </location>
</feature>
<dbReference type="SUPFAM" id="SSF53244">
    <property type="entry name" value="MurD-like peptide ligases, peptide-binding domain"/>
    <property type="match status" value="1"/>
</dbReference>
<dbReference type="SUPFAM" id="SSF53623">
    <property type="entry name" value="MurD-like peptide ligases, catalytic domain"/>
    <property type="match status" value="1"/>
</dbReference>
<dbReference type="Pfam" id="PF02875">
    <property type="entry name" value="Mur_ligase_C"/>
    <property type="match status" value="1"/>
</dbReference>
<evidence type="ECO:0000256" key="2">
    <source>
        <dbReference type="ARBA" id="ARBA00022618"/>
    </source>
</evidence>
<dbReference type="PANTHER" id="PTHR43445">
    <property type="entry name" value="UDP-N-ACETYLMURAMATE--L-ALANINE LIGASE-RELATED"/>
    <property type="match status" value="1"/>
</dbReference>
<dbReference type="GO" id="GO:0008360">
    <property type="term" value="P:regulation of cell shape"/>
    <property type="evidence" value="ECO:0007669"/>
    <property type="project" value="UniProtKB-KW"/>
</dbReference>
<dbReference type="Pfam" id="PF01225">
    <property type="entry name" value="Mur_ligase"/>
    <property type="match status" value="1"/>
</dbReference>
<proteinExistence type="predicted"/>
<dbReference type="GO" id="GO:0009252">
    <property type="term" value="P:peptidoglycan biosynthetic process"/>
    <property type="evidence" value="ECO:0007669"/>
    <property type="project" value="UniProtKB-KW"/>
</dbReference>
<sequence length="443" mass="49500">MKEKGFHVTGSDQNVYPPMSTFLAEKKVEVMSGYAESNLAHKPDLVVIGNAISRGNPEAEVALEKKLRYCSLPELLKEFFIRGKRSLVVTGTHGKTTTTSLLTWVFEHNGYNPSYLIGGIPNNLGQGAKFTDSEWFIIEGDEYDTAFFDKRSKFVHYLPEVAIINNLEFDHADIFENLGTIQTAFKRFINLVPRNGQLIANGDDPNLAPLLNVTHCPVKRFGFGEENAWRAMNLNLAPTVSEFEIPSFKFRIGLLGELNVRNALAVVACAKHCGLKNHEIQSAFDTFKGIKRRMEVRGVSGGVTVVDDFGHHPTAIRETLKALRIKFKGQKIWAIFEPRTNTTRRNVFQTELADSFADADAVVVSQIARLELLKPEERLDPERLMQEIKSKGKTAEYLLDADAIVEHVCKHAQGGEVICVFSNGGFGGIHNKLLDRLAKVARR</sequence>
<keyword evidence="1" id="KW-0436">Ligase</keyword>
<dbReference type="EMBL" id="ABOX02000032">
    <property type="protein sequence ID" value="EEF59153.1"/>
    <property type="molecule type" value="Genomic_DNA"/>
</dbReference>
<gene>
    <name evidence="12" type="ORF">Cflav_PD1645</name>
</gene>
<evidence type="ECO:0000256" key="6">
    <source>
        <dbReference type="ARBA" id="ARBA00022984"/>
    </source>
</evidence>
<evidence type="ECO:0000256" key="8">
    <source>
        <dbReference type="ARBA" id="ARBA00023316"/>
    </source>
</evidence>
<dbReference type="Gene3D" id="3.40.1190.10">
    <property type="entry name" value="Mur-like, catalytic domain"/>
    <property type="match status" value="1"/>
</dbReference>
<evidence type="ECO:0000313" key="12">
    <source>
        <dbReference type="EMBL" id="EEF59153.1"/>
    </source>
</evidence>
<reference evidence="12 13" key="1">
    <citation type="journal article" date="2011" name="J. Bacteriol.">
        <title>Genome sequence of 'Pedosphaera parvula' Ellin514, an aerobic Verrucomicrobial isolate from pasture soil.</title>
        <authorList>
            <person name="Kant R."/>
            <person name="van Passel M.W."/>
            <person name="Sangwan P."/>
            <person name="Palva A."/>
            <person name="Lucas S."/>
            <person name="Copeland A."/>
            <person name="Lapidus A."/>
            <person name="Glavina Del Rio T."/>
            <person name="Dalin E."/>
            <person name="Tice H."/>
            <person name="Bruce D."/>
            <person name="Goodwin L."/>
            <person name="Pitluck S."/>
            <person name="Chertkov O."/>
            <person name="Larimer F.W."/>
            <person name="Land M.L."/>
            <person name="Hauser L."/>
            <person name="Brettin T.S."/>
            <person name="Detter J.C."/>
            <person name="Han S."/>
            <person name="de Vos W.M."/>
            <person name="Janssen P.H."/>
            <person name="Smidt H."/>
        </authorList>
    </citation>
    <scope>NUCLEOTIDE SEQUENCE [LARGE SCALE GENOMIC DNA]</scope>
    <source>
        <strain evidence="12 13">Ellin514</strain>
    </source>
</reference>
<keyword evidence="7" id="KW-0131">Cell cycle</keyword>
<dbReference type="GO" id="GO:0071555">
    <property type="term" value="P:cell wall organization"/>
    <property type="evidence" value="ECO:0007669"/>
    <property type="project" value="UniProtKB-KW"/>
</dbReference>
<dbReference type="GO" id="GO:0016881">
    <property type="term" value="F:acid-amino acid ligase activity"/>
    <property type="evidence" value="ECO:0007669"/>
    <property type="project" value="InterPro"/>
</dbReference>
<dbReference type="SUPFAM" id="SSF51984">
    <property type="entry name" value="MurCD N-terminal domain"/>
    <property type="match status" value="1"/>
</dbReference>
<keyword evidence="5" id="KW-0133">Cell shape</keyword>
<dbReference type="GO" id="GO:0005524">
    <property type="term" value="F:ATP binding"/>
    <property type="evidence" value="ECO:0007669"/>
    <property type="project" value="UniProtKB-KW"/>
</dbReference>
<dbReference type="InterPro" id="IPR050061">
    <property type="entry name" value="MurCDEF_pg_biosynth"/>
</dbReference>
<dbReference type="InterPro" id="IPR013221">
    <property type="entry name" value="Mur_ligase_cen"/>
</dbReference>
<dbReference type="InterPro" id="IPR004101">
    <property type="entry name" value="Mur_ligase_C"/>
</dbReference>
<keyword evidence="6" id="KW-0573">Peptidoglycan synthesis</keyword>